<evidence type="ECO:0000256" key="4">
    <source>
        <dbReference type="ARBA" id="ARBA00022786"/>
    </source>
</evidence>
<dbReference type="GO" id="GO:0061630">
    <property type="term" value="F:ubiquitin protein ligase activity"/>
    <property type="evidence" value="ECO:0007669"/>
    <property type="project" value="UniProtKB-EC"/>
</dbReference>
<dbReference type="GO" id="GO:0000209">
    <property type="term" value="P:protein polyubiquitination"/>
    <property type="evidence" value="ECO:0007669"/>
    <property type="project" value="InterPro"/>
</dbReference>
<dbReference type="SUPFAM" id="SSF56204">
    <property type="entry name" value="Hect, E3 ligase catalytic domain"/>
    <property type="match status" value="1"/>
</dbReference>
<feature type="active site" description="Glycyl thioester intermediate" evidence="5">
    <location>
        <position position="327"/>
    </location>
</feature>
<dbReference type="eggNOG" id="KOG4427">
    <property type="taxonomic scope" value="Eukaryota"/>
</dbReference>
<dbReference type="AlphaFoldDB" id="A0A0D3JRF2"/>
<dbReference type="InterPro" id="IPR044611">
    <property type="entry name" value="E3A/B/C-like"/>
</dbReference>
<evidence type="ECO:0000313" key="8">
    <source>
        <dbReference type="Proteomes" id="UP000013827"/>
    </source>
</evidence>
<evidence type="ECO:0000256" key="2">
    <source>
        <dbReference type="ARBA" id="ARBA00012485"/>
    </source>
</evidence>
<dbReference type="PaxDb" id="2903-EOD26087"/>
<dbReference type="PANTHER" id="PTHR45700:SF3">
    <property type="entry name" value="UBIQUITIN-PROTEIN LIGASE E3B"/>
    <property type="match status" value="1"/>
</dbReference>
<proteinExistence type="predicted"/>
<evidence type="ECO:0000259" key="6">
    <source>
        <dbReference type="PROSITE" id="PS50237"/>
    </source>
</evidence>
<reference evidence="8" key="1">
    <citation type="journal article" date="2013" name="Nature">
        <title>Pan genome of the phytoplankton Emiliania underpins its global distribution.</title>
        <authorList>
            <person name="Read B.A."/>
            <person name="Kegel J."/>
            <person name="Klute M.J."/>
            <person name="Kuo A."/>
            <person name="Lefebvre S.C."/>
            <person name="Maumus F."/>
            <person name="Mayer C."/>
            <person name="Miller J."/>
            <person name="Monier A."/>
            <person name="Salamov A."/>
            <person name="Young J."/>
            <person name="Aguilar M."/>
            <person name="Claverie J.M."/>
            <person name="Frickenhaus S."/>
            <person name="Gonzalez K."/>
            <person name="Herman E.K."/>
            <person name="Lin Y.C."/>
            <person name="Napier J."/>
            <person name="Ogata H."/>
            <person name="Sarno A.F."/>
            <person name="Shmutz J."/>
            <person name="Schroeder D."/>
            <person name="de Vargas C."/>
            <person name="Verret F."/>
            <person name="von Dassow P."/>
            <person name="Valentin K."/>
            <person name="Van de Peer Y."/>
            <person name="Wheeler G."/>
            <person name="Dacks J.B."/>
            <person name="Delwiche C.F."/>
            <person name="Dyhrman S.T."/>
            <person name="Glockner G."/>
            <person name="John U."/>
            <person name="Richards T."/>
            <person name="Worden A.Z."/>
            <person name="Zhang X."/>
            <person name="Grigoriev I.V."/>
            <person name="Allen A.E."/>
            <person name="Bidle K."/>
            <person name="Borodovsky M."/>
            <person name="Bowler C."/>
            <person name="Brownlee C."/>
            <person name="Cock J.M."/>
            <person name="Elias M."/>
            <person name="Gladyshev V.N."/>
            <person name="Groth M."/>
            <person name="Guda C."/>
            <person name="Hadaegh A."/>
            <person name="Iglesias-Rodriguez M.D."/>
            <person name="Jenkins J."/>
            <person name="Jones B.M."/>
            <person name="Lawson T."/>
            <person name="Leese F."/>
            <person name="Lindquist E."/>
            <person name="Lobanov A."/>
            <person name="Lomsadze A."/>
            <person name="Malik S.B."/>
            <person name="Marsh M.E."/>
            <person name="Mackinder L."/>
            <person name="Mock T."/>
            <person name="Mueller-Roeber B."/>
            <person name="Pagarete A."/>
            <person name="Parker M."/>
            <person name="Probert I."/>
            <person name="Quesneville H."/>
            <person name="Raines C."/>
            <person name="Rensing S.A."/>
            <person name="Riano-Pachon D.M."/>
            <person name="Richier S."/>
            <person name="Rokitta S."/>
            <person name="Shiraiwa Y."/>
            <person name="Soanes D.M."/>
            <person name="van der Giezen M."/>
            <person name="Wahlund T.M."/>
            <person name="Williams B."/>
            <person name="Wilson W."/>
            <person name="Wolfe G."/>
            <person name="Wurch L.L."/>
        </authorList>
    </citation>
    <scope>NUCLEOTIDE SEQUENCE</scope>
</reference>
<keyword evidence="4 5" id="KW-0833">Ubl conjugation pathway</keyword>
<name>A0A0D3JRF2_EMIH1</name>
<dbReference type="Gene3D" id="3.90.1750.10">
    <property type="entry name" value="Hect, E3 ligase catalytic domains"/>
    <property type="match status" value="1"/>
</dbReference>
<dbReference type="STRING" id="2903.A0A0D3JRF2"/>
<dbReference type="InterPro" id="IPR000569">
    <property type="entry name" value="HECT_dom"/>
</dbReference>
<dbReference type="EC" id="2.3.2.26" evidence="2"/>
<dbReference type="GO" id="GO:0006511">
    <property type="term" value="P:ubiquitin-dependent protein catabolic process"/>
    <property type="evidence" value="ECO:0007669"/>
    <property type="project" value="TreeGrafter"/>
</dbReference>
<evidence type="ECO:0000256" key="1">
    <source>
        <dbReference type="ARBA" id="ARBA00000885"/>
    </source>
</evidence>
<comment type="catalytic activity">
    <reaction evidence="1">
        <text>S-ubiquitinyl-[E2 ubiquitin-conjugating enzyme]-L-cysteine + [acceptor protein]-L-lysine = [E2 ubiquitin-conjugating enzyme]-L-cysteine + N(6)-ubiquitinyl-[acceptor protein]-L-lysine.</text>
        <dbReference type="EC" id="2.3.2.26"/>
    </reaction>
</comment>
<evidence type="ECO:0000256" key="3">
    <source>
        <dbReference type="ARBA" id="ARBA00022679"/>
    </source>
</evidence>
<reference evidence="7" key="2">
    <citation type="submission" date="2024-10" db="UniProtKB">
        <authorList>
            <consortium name="EnsemblProtists"/>
        </authorList>
    </citation>
    <scope>IDENTIFICATION</scope>
</reference>
<keyword evidence="8" id="KW-1185">Reference proteome</keyword>
<dbReference type="EnsemblProtists" id="EOD26087">
    <property type="protein sequence ID" value="EOD26087"/>
    <property type="gene ID" value="EMIHUDRAFT_73670"/>
</dbReference>
<keyword evidence="3" id="KW-0808">Transferase</keyword>
<dbReference type="CDD" id="cd00078">
    <property type="entry name" value="HECTc"/>
    <property type="match status" value="1"/>
</dbReference>
<organism evidence="7 8">
    <name type="scientific">Emiliania huxleyi (strain CCMP1516)</name>
    <dbReference type="NCBI Taxonomy" id="280463"/>
    <lineage>
        <taxon>Eukaryota</taxon>
        <taxon>Haptista</taxon>
        <taxon>Haptophyta</taxon>
        <taxon>Prymnesiophyceae</taxon>
        <taxon>Isochrysidales</taxon>
        <taxon>Noelaerhabdaceae</taxon>
        <taxon>Emiliania</taxon>
    </lineage>
</organism>
<feature type="domain" description="HECT" evidence="6">
    <location>
        <begin position="18"/>
        <end position="359"/>
    </location>
</feature>
<dbReference type="InterPro" id="IPR035983">
    <property type="entry name" value="Hect_E3_ubiquitin_ligase"/>
</dbReference>
<protein>
    <recommendedName>
        <fullName evidence="2">HECT-type E3 ubiquitin transferase</fullName>
        <ecNumber evidence="2">2.3.2.26</ecNumber>
    </recommendedName>
</protein>
<dbReference type="Gene3D" id="3.30.2410.10">
    <property type="entry name" value="Hect, E3 ligase catalytic domain"/>
    <property type="match status" value="1"/>
</dbReference>
<sequence>MRREHLLEDGYVQLGALPREKLKGTIRVEFVSELGLAEAGIDRTGVCKEPLEDAAGVFKEFLEDAMRAAIDPQRGLFARTAQRRIYPSPSSGVAEHVPDMSRRLLGKAVYEGIVLDAALADFFAAKLLGKPGSIDDLASLDPELFQSLQLVKSYDGDVEGDLCLCFTVDEDVFGVRTAVDLREGGSTMPVTRENRIEYVHLMADYRLNRQIEAQSRAFVAGVHSVVPLSWLRLFTTPELQRLINGDDAPIDVNDLRRHTRYAGGYNELTPTVRDLWRVVADFSHEDRALLLKFVTSCSKPPLLGFKYLQPPFTVQNETQRLPTASTCFNLLKLPNFKSRAVLRERLLYAIRSASGFELS</sequence>
<evidence type="ECO:0000313" key="7">
    <source>
        <dbReference type="EnsemblProtists" id="EOD26087"/>
    </source>
</evidence>
<dbReference type="Gene3D" id="3.30.2160.10">
    <property type="entry name" value="Hect, E3 ligase catalytic domain"/>
    <property type="match status" value="1"/>
</dbReference>
<dbReference type="PANTHER" id="PTHR45700">
    <property type="entry name" value="UBIQUITIN-PROTEIN LIGASE E3C"/>
    <property type="match status" value="1"/>
</dbReference>
<dbReference type="Pfam" id="PF00632">
    <property type="entry name" value="HECT"/>
    <property type="match status" value="1"/>
</dbReference>
<dbReference type="FunFam" id="3.30.2410.10:FF:000011">
    <property type="entry name" value="Putative Ubiquitin-protein ligase E3C"/>
    <property type="match status" value="1"/>
</dbReference>
<dbReference type="PROSITE" id="PS50237">
    <property type="entry name" value="HECT"/>
    <property type="match status" value="1"/>
</dbReference>
<accession>A0A0D3JRF2</accession>
<dbReference type="FunFam" id="3.30.2160.10:FF:000002">
    <property type="entry name" value="Putative Ubiquitin-protein ligase E3C"/>
    <property type="match status" value="1"/>
</dbReference>
<evidence type="ECO:0000256" key="5">
    <source>
        <dbReference type="PROSITE-ProRule" id="PRU00104"/>
    </source>
</evidence>
<dbReference type="Proteomes" id="UP000013827">
    <property type="component" value="Unassembled WGS sequence"/>
</dbReference>
<dbReference type="SMART" id="SM00119">
    <property type="entry name" value="HECTc"/>
    <property type="match status" value="1"/>
</dbReference>